<protein>
    <recommendedName>
        <fullName evidence="4">DUF3108 domain-containing protein</fullName>
    </recommendedName>
</protein>
<organism evidence="2 3">
    <name type="scientific">Hymenobacter polaris</name>
    <dbReference type="NCBI Taxonomy" id="2682546"/>
    <lineage>
        <taxon>Bacteria</taxon>
        <taxon>Pseudomonadati</taxon>
        <taxon>Bacteroidota</taxon>
        <taxon>Cytophagia</taxon>
        <taxon>Cytophagales</taxon>
        <taxon>Hymenobacteraceae</taxon>
        <taxon>Hymenobacter</taxon>
    </lineage>
</organism>
<proteinExistence type="predicted"/>
<name>A0A7Y0ACS7_9BACT</name>
<feature type="chain" id="PRO_5031420029" description="DUF3108 domain-containing protein" evidence="1">
    <location>
        <begin position="22"/>
        <end position="248"/>
    </location>
</feature>
<evidence type="ECO:0000256" key="1">
    <source>
        <dbReference type="SAM" id="SignalP"/>
    </source>
</evidence>
<evidence type="ECO:0000313" key="3">
    <source>
        <dbReference type="Proteomes" id="UP000559626"/>
    </source>
</evidence>
<dbReference type="Proteomes" id="UP000559626">
    <property type="component" value="Unassembled WGS sequence"/>
</dbReference>
<gene>
    <name evidence="2" type="ORF">HHL22_07110</name>
</gene>
<evidence type="ECO:0008006" key="4">
    <source>
        <dbReference type="Google" id="ProtNLM"/>
    </source>
</evidence>
<evidence type="ECO:0000313" key="2">
    <source>
        <dbReference type="EMBL" id="NML64972.1"/>
    </source>
</evidence>
<keyword evidence="1" id="KW-0732">Signal</keyword>
<sequence>MLPARWWVLALLLAAGRLAAAAPSPPPPPADSTRSPVFARRKLVVQIDSRYSIINYHFCVINGVKLGLEWRGRVRTGAAFYFLSSRIPTRLDPPDNASADDPDATLRFYNVALYGEYIIIENRRWELGANMQGGLGSVRLQYNDEDPTKGRALTPRDFIGLVEPSVAAQMRLFPWASLGAGAGWRQTVFVPPLVRRELSGPIFYVRAKILLGPLIKTVRNHEPLFSQKDLRINGLDQRTRQRFLRGGE</sequence>
<feature type="signal peptide" evidence="1">
    <location>
        <begin position="1"/>
        <end position="21"/>
    </location>
</feature>
<dbReference type="EMBL" id="JABBGH010000001">
    <property type="protein sequence ID" value="NML64972.1"/>
    <property type="molecule type" value="Genomic_DNA"/>
</dbReference>
<dbReference type="AlphaFoldDB" id="A0A7Y0ACS7"/>
<accession>A0A7Y0ACS7</accession>
<dbReference type="RefSeq" id="WP_169530235.1">
    <property type="nucleotide sequence ID" value="NZ_JABBGH010000001.1"/>
</dbReference>
<comment type="caution">
    <text evidence="2">The sequence shown here is derived from an EMBL/GenBank/DDBJ whole genome shotgun (WGS) entry which is preliminary data.</text>
</comment>
<reference evidence="2 3" key="1">
    <citation type="submission" date="2020-04" db="EMBL/GenBank/DDBJ databases">
        <title>Hymenobacter polaris sp. nov., isolated from Arctic soil.</title>
        <authorList>
            <person name="Dahal R.H."/>
        </authorList>
    </citation>
    <scope>NUCLEOTIDE SEQUENCE [LARGE SCALE GENOMIC DNA]</scope>
    <source>
        <strain evidence="2 3">RP-2-7</strain>
    </source>
</reference>
<keyword evidence="3" id="KW-1185">Reference proteome</keyword>